<keyword evidence="3" id="KW-0547">Nucleotide-binding</keyword>
<gene>
    <name evidence="6" type="ORF">ID810_08190</name>
</gene>
<evidence type="ECO:0000256" key="3">
    <source>
        <dbReference type="ARBA" id="ARBA00022741"/>
    </source>
</evidence>
<dbReference type="Pfam" id="PF00005">
    <property type="entry name" value="ABC_tran"/>
    <property type="match status" value="1"/>
</dbReference>
<accession>A0A7T0PVS5</accession>
<dbReference type="RefSeq" id="WP_166856789.1">
    <property type="nucleotide sequence ID" value="NZ_CP063989.1"/>
</dbReference>
<dbReference type="Gene3D" id="3.40.50.300">
    <property type="entry name" value="P-loop containing nucleotide triphosphate hydrolases"/>
    <property type="match status" value="1"/>
</dbReference>
<dbReference type="KEGG" id="arep:ID810_08190"/>
<dbReference type="GO" id="GO:0016887">
    <property type="term" value="F:ATP hydrolysis activity"/>
    <property type="evidence" value="ECO:0007669"/>
    <property type="project" value="InterPro"/>
</dbReference>
<evidence type="ECO:0000313" key="7">
    <source>
        <dbReference type="Proteomes" id="UP000594637"/>
    </source>
</evidence>
<keyword evidence="4 6" id="KW-0067">ATP-binding</keyword>
<evidence type="ECO:0000259" key="5">
    <source>
        <dbReference type="PROSITE" id="PS50893"/>
    </source>
</evidence>
<name>A0A7T0PVS5_9ACTO</name>
<dbReference type="AlphaFoldDB" id="A0A7T0PVS5"/>
<dbReference type="InterPro" id="IPR027417">
    <property type="entry name" value="P-loop_NTPase"/>
</dbReference>
<comment type="similarity">
    <text evidence="1">Belongs to the ABC transporter superfamily.</text>
</comment>
<evidence type="ECO:0000256" key="4">
    <source>
        <dbReference type="ARBA" id="ARBA00022840"/>
    </source>
</evidence>
<evidence type="ECO:0000313" key="6">
    <source>
        <dbReference type="EMBL" id="QPL04748.1"/>
    </source>
</evidence>
<organism evidence="6 7">
    <name type="scientific">Actinomyces respiraculi</name>
    <dbReference type="NCBI Taxonomy" id="2744574"/>
    <lineage>
        <taxon>Bacteria</taxon>
        <taxon>Bacillati</taxon>
        <taxon>Actinomycetota</taxon>
        <taxon>Actinomycetes</taxon>
        <taxon>Actinomycetales</taxon>
        <taxon>Actinomycetaceae</taxon>
        <taxon>Actinomyces</taxon>
    </lineage>
</organism>
<dbReference type="InterPro" id="IPR003439">
    <property type="entry name" value="ABC_transporter-like_ATP-bd"/>
</dbReference>
<dbReference type="Proteomes" id="UP000594637">
    <property type="component" value="Chromosome"/>
</dbReference>
<dbReference type="PROSITE" id="PS50893">
    <property type="entry name" value="ABC_TRANSPORTER_2"/>
    <property type="match status" value="1"/>
</dbReference>
<dbReference type="PANTHER" id="PTHR43335">
    <property type="entry name" value="ABC TRANSPORTER, ATP-BINDING PROTEIN"/>
    <property type="match status" value="1"/>
</dbReference>
<protein>
    <submittedName>
        <fullName evidence="6">ATP-binding cassette domain-containing protein</fullName>
    </submittedName>
</protein>
<dbReference type="PANTHER" id="PTHR43335:SF4">
    <property type="entry name" value="ABC TRANSPORTER, ATP-BINDING PROTEIN"/>
    <property type="match status" value="1"/>
</dbReference>
<dbReference type="GO" id="GO:0005524">
    <property type="term" value="F:ATP binding"/>
    <property type="evidence" value="ECO:0007669"/>
    <property type="project" value="UniProtKB-KW"/>
</dbReference>
<dbReference type="SUPFAM" id="SSF52540">
    <property type="entry name" value="P-loop containing nucleoside triphosphate hydrolases"/>
    <property type="match status" value="1"/>
</dbReference>
<dbReference type="SMART" id="SM00382">
    <property type="entry name" value="AAA"/>
    <property type="match status" value="1"/>
</dbReference>
<proteinExistence type="inferred from homology"/>
<dbReference type="InterPro" id="IPR003593">
    <property type="entry name" value="AAA+_ATPase"/>
</dbReference>
<reference evidence="6 7" key="1">
    <citation type="submission" date="2020-11" db="EMBL/GenBank/DDBJ databases">
        <title>Actinomyces sp. ZJ750.</title>
        <authorList>
            <person name="Zhou J."/>
        </authorList>
    </citation>
    <scope>NUCLEOTIDE SEQUENCE [LARGE SCALE GENOMIC DNA]</scope>
    <source>
        <strain evidence="6 7">ZJ750</strain>
    </source>
</reference>
<dbReference type="EMBL" id="CP063989">
    <property type="protein sequence ID" value="QPL04748.1"/>
    <property type="molecule type" value="Genomic_DNA"/>
</dbReference>
<keyword evidence="7" id="KW-1185">Reference proteome</keyword>
<evidence type="ECO:0000256" key="1">
    <source>
        <dbReference type="ARBA" id="ARBA00005417"/>
    </source>
</evidence>
<evidence type="ECO:0000256" key="2">
    <source>
        <dbReference type="ARBA" id="ARBA00022448"/>
    </source>
</evidence>
<sequence>MSTTTPTTAPAPEVPGLHLEGLTKSFRRKRVLDSLDLTAWPGRVYALLGPNGAGKSTTLSIALGLMRPEVGSVAILGRPFDRSCLAHIGASINGPSFFPRLSAHRNLAVHAHLTGTDLDVIDPLLRRVGLGDAGRTRAGSFSTGMKVRLALAMALLTDPEVLILDEPQNGLDPQGVIELRDLLRSLAHSGRTVVVSSHQLGEMARMADDVGVLNRGRLAYEGPLQGLADPDDGVGLENAYLALVTGAGVQR</sequence>
<keyword evidence="2" id="KW-0813">Transport</keyword>
<feature type="domain" description="ABC transporter" evidence="5">
    <location>
        <begin position="17"/>
        <end position="240"/>
    </location>
</feature>